<proteinExistence type="predicted"/>
<dbReference type="InterPro" id="IPR036465">
    <property type="entry name" value="vWFA_dom_sf"/>
</dbReference>
<dbReference type="Proteomes" id="UP000030960">
    <property type="component" value="Unassembled WGS sequence"/>
</dbReference>
<dbReference type="SUPFAM" id="SSF53300">
    <property type="entry name" value="vWA-like"/>
    <property type="match status" value="1"/>
</dbReference>
<dbReference type="InterPro" id="IPR002035">
    <property type="entry name" value="VWF_A"/>
</dbReference>
<dbReference type="OrthoDB" id="5621159at2"/>
<comment type="caution">
    <text evidence="2">The sequence shown here is derived from an EMBL/GenBank/DDBJ whole genome shotgun (WGS) entry which is preliminary data.</text>
</comment>
<accession>A0A0B3RWS7</accession>
<gene>
    <name evidence="2" type="ORF">OA50_03027</name>
</gene>
<protein>
    <recommendedName>
        <fullName evidence="1">VWFA domain-containing protein</fullName>
    </recommendedName>
</protein>
<evidence type="ECO:0000313" key="2">
    <source>
        <dbReference type="EMBL" id="KHQ52552.1"/>
    </source>
</evidence>
<dbReference type="STRING" id="561184.SAMN05216376_10934"/>
<dbReference type="AlphaFoldDB" id="A0A0B3RWS7"/>
<organism evidence="2 3">
    <name type="scientific">Mameliella alba</name>
    <dbReference type="NCBI Taxonomy" id="561184"/>
    <lineage>
        <taxon>Bacteria</taxon>
        <taxon>Pseudomonadati</taxon>
        <taxon>Pseudomonadota</taxon>
        <taxon>Alphaproteobacteria</taxon>
        <taxon>Rhodobacterales</taxon>
        <taxon>Roseobacteraceae</taxon>
        <taxon>Mameliella</taxon>
    </lineage>
</organism>
<reference evidence="2 3" key="1">
    <citation type="submission" date="2014-10" db="EMBL/GenBank/DDBJ databases">
        <title>Genome sequence of Ponticoccus sp. strain UMTAT08 isolated from clonal culture of toxic dinoflagellate Alexandrium tamiyavanichii.</title>
        <authorList>
            <person name="Gan H.Y."/>
            <person name="Muhd D.-D."/>
            <person name="Mohd Noor M.E."/>
            <person name="Yeong Y.S."/>
            <person name="Usup G."/>
        </authorList>
    </citation>
    <scope>NUCLEOTIDE SEQUENCE [LARGE SCALE GENOMIC DNA]</scope>
    <source>
        <strain evidence="2 3">UMTAT08</strain>
    </source>
</reference>
<dbReference type="SUPFAM" id="SSF53850">
    <property type="entry name" value="Periplasmic binding protein-like II"/>
    <property type="match status" value="1"/>
</dbReference>
<evidence type="ECO:0000259" key="1">
    <source>
        <dbReference type="PROSITE" id="PS50234"/>
    </source>
</evidence>
<sequence length="528" mass="56218">MRTLFAIFVALNALLVVLLLIYFGAFAPRIALHVLADPTHRALEPALVDWADDNNAELSFTYRGSAEIARDLSEGAVAEYDAVWPADSLWLTLGDSGGIRYAAPVHHSPVVLALRNSTATALGWTGRADVTLQEIGEAAGEGKFRLAMPSATQSGAGVATYLGMWHTLSGTGDVLTEEHLADEALRDEMRALLGRMSRTSGGSGPLTETLVANDDAFDALFASEAQVIAANRQLAAKGIEPLQVLYLPGAQPVLEAPLGMLTDGDEDKEAKFLELQAFLGTEDARIILSGLGWRAGSVAEPLTASADDLDTSIWNPGWGIDPARAIVPIPRPEASVISEALALYDTELRKPSLTVWVLDVSSAMNGQPITDLKDAMTGLLQPSPQDVSIVIPYNNNILDPMVIEGDDAAAVQSALRQFSDLQATGGLDMYYAVYEAFEAISPYAVDGAITDYQPRIVVLAAGPSDTESRISLLAYRDQTAFTKDVPIQVVAFGDADAGQLAELSNISSGRLFRVEGDLPRALRQAGGL</sequence>
<name>A0A0B3RWS7_9RHOB</name>
<dbReference type="RefSeq" id="WP_043143057.1">
    <property type="nucleotide sequence ID" value="NZ_JSUQ01000011.1"/>
</dbReference>
<dbReference type="PROSITE" id="PS50234">
    <property type="entry name" value="VWFA"/>
    <property type="match status" value="1"/>
</dbReference>
<keyword evidence="3" id="KW-1185">Reference proteome</keyword>
<feature type="domain" description="VWFA" evidence="1">
    <location>
        <begin position="353"/>
        <end position="528"/>
    </location>
</feature>
<evidence type="ECO:0000313" key="3">
    <source>
        <dbReference type="Proteomes" id="UP000030960"/>
    </source>
</evidence>
<dbReference type="Pfam" id="PF13531">
    <property type="entry name" value="SBP_bac_11"/>
    <property type="match status" value="1"/>
</dbReference>
<dbReference type="EMBL" id="JSUQ01000011">
    <property type="protein sequence ID" value="KHQ52552.1"/>
    <property type="molecule type" value="Genomic_DNA"/>
</dbReference>
<dbReference type="Gene3D" id="3.40.50.410">
    <property type="entry name" value="von Willebrand factor, type A domain"/>
    <property type="match status" value="1"/>
</dbReference>